<evidence type="ECO:0000313" key="3">
    <source>
        <dbReference type="Proteomes" id="UP000828390"/>
    </source>
</evidence>
<evidence type="ECO:0000256" key="1">
    <source>
        <dbReference type="SAM" id="MobiDB-lite"/>
    </source>
</evidence>
<sequence length="72" mass="7639">MLGSLSTHSDNNAGAEAGRSSGTKYKLADSINLQAIHRTAGWSNDGTFAKYCDKPLDNGVSEMSLQPVLNII</sequence>
<dbReference type="Proteomes" id="UP000828390">
    <property type="component" value="Unassembled WGS sequence"/>
</dbReference>
<evidence type="ECO:0000313" key="2">
    <source>
        <dbReference type="EMBL" id="KAH3695373.1"/>
    </source>
</evidence>
<gene>
    <name evidence="2" type="ORF">DPMN_082830</name>
</gene>
<dbReference type="AlphaFoldDB" id="A0A9D3Y7P1"/>
<name>A0A9D3Y7P1_DREPO</name>
<proteinExistence type="predicted"/>
<reference evidence="2" key="1">
    <citation type="journal article" date="2019" name="bioRxiv">
        <title>The Genome of the Zebra Mussel, Dreissena polymorpha: A Resource for Invasive Species Research.</title>
        <authorList>
            <person name="McCartney M.A."/>
            <person name="Auch B."/>
            <person name="Kono T."/>
            <person name="Mallez S."/>
            <person name="Zhang Y."/>
            <person name="Obille A."/>
            <person name="Becker A."/>
            <person name="Abrahante J.E."/>
            <person name="Garbe J."/>
            <person name="Badalamenti J.P."/>
            <person name="Herman A."/>
            <person name="Mangelson H."/>
            <person name="Liachko I."/>
            <person name="Sullivan S."/>
            <person name="Sone E.D."/>
            <person name="Koren S."/>
            <person name="Silverstein K.A.T."/>
            <person name="Beckman K.B."/>
            <person name="Gohl D.M."/>
        </authorList>
    </citation>
    <scope>NUCLEOTIDE SEQUENCE</scope>
    <source>
        <strain evidence="2">Duluth1</strain>
        <tissue evidence="2">Whole animal</tissue>
    </source>
</reference>
<dbReference type="EMBL" id="JAIWYP010000016">
    <property type="protein sequence ID" value="KAH3695373.1"/>
    <property type="molecule type" value="Genomic_DNA"/>
</dbReference>
<protein>
    <submittedName>
        <fullName evidence="2">Uncharacterized protein</fullName>
    </submittedName>
</protein>
<reference evidence="2" key="2">
    <citation type="submission" date="2020-11" db="EMBL/GenBank/DDBJ databases">
        <authorList>
            <person name="McCartney M.A."/>
            <person name="Auch B."/>
            <person name="Kono T."/>
            <person name="Mallez S."/>
            <person name="Becker A."/>
            <person name="Gohl D.M."/>
            <person name="Silverstein K.A.T."/>
            <person name="Koren S."/>
            <person name="Bechman K.B."/>
            <person name="Herman A."/>
            <person name="Abrahante J.E."/>
            <person name="Garbe J."/>
        </authorList>
    </citation>
    <scope>NUCLEOTIDE SEQUENCE</scope>
    <source>
        <strain evidence="2">Duluth1</strain>
        <tissue evidence="2">Whole animal</tissue>
    </source>
</reference>
<feature type="compositionally biased region" description="Polar residues" evidence="1">
    <location>
        <begin position="1"/>
        <end position="12"/>
    </location>
</feature>
<keyword evidence="3" id="KW-1185">Reference proteome</keyword>
<organism evidence="2 3">
    <name type="scientific">Dreissena polymorpha</name>
    <name type="common">Zebra mussel</name>
    <name type="synonym">Mytilus polymorpha</name>
    <dbReference type="NCBI Taxonomy" id="45954"/>
    <lineage>
        <taxon>Eukaryota</taxon>
        <taxon>Metazoa</taxon>
        <taxon>Spiralia</taxon>
        <taxon>Lophotrochozoa</taxon>
        <taxon>Mollusca</taxon>
        <taxon>Bivalvia</taxon>
        <taxon>Autobranchia</taxon>
        <taxon>Heteroconchia</taxon>
        <taxon>Euheterodonta</taxon>
        <taxon>Imparidentia</taxon>
        <taxon>Neoheterodontei</taxon>
        <taxon>Myida</taxon>
        <taxon>Dreissenoidea</taxon>
        <taxon>Dreissenidae</taxon>
        <taxon>Dreissena</taxon>
    </lineage>
</organism>
<feature type="region of interest" description="Disordered" evidence="1">
    <location>
        <begin position="1"/>
        <end position="23"/>
    </location>
</feature>
<accession>A0A9D3Y7P1</accession>
<comment type="caution">
    <text evidence="2">The sequence shown here is derived from an EMBL/GenBank/DDBJ whole genome shotgun (WGS) entry which is preliminary data.</text>
</comment>